<organism evidence="3 4">
    <name type="scientific">Thalassiosira oceanica</name>
    <name type="common">Marine diatom</name>
    <dbReference type="NCBI Taxonomy" id="159749"/>
    <lineage>
        <taxon>Eukaryota</taxon>
        <taxon>Sar</taxon>
        <taxon>Stramenopiles</taxon>
        <taxon>Ochrophyta</taxon>
        <taxon>Bacillariophyta</taxon>
        <taxon>Coscinodiscophyceae</taxon>
        <taxon>Thalassiosirophycidae</taxon>
        <taxon>Thalassiosirales</taxon>
        <taxon>Thalassiosiraceae</taxon>
        <taxon>Thalassiosira</taxon>
    </lineage>
</organism>
<dbReference type="InterPro" id="IPR036426">
    <property type="entry name" value="Bulb-type_lectin_dom_sf"/>
</dbReference>
<gene>
    <name evidence="3" type="ORF">THAOC_24994</name>
</gene>
<protein>
    <recommendedName>
        <fullName evidence="2">Bulb-type lectin domain-containing protein</fullName>
    </recommendedName>
</protein>
<feature type="domain" description="Bulb-type lectin" evidence="2">
    <location>
        <begin position="298"/>
        <end position="414"/>
    </location>
</feature>
<dbReference type="Proteomes" id="UP000266841">
    <property type="component" value="Unassembled WGS sequence"/>
</dbReference>
<dbReference type="PROSITE" id="PS50927">
    <property type="entry name" value="BULB_LECTIN"/>
    <property type="match status" value="1"/>
</dbReference>
<comment type="caution">
    <text evidence="3">The sequence shown here is derived from an EMBL/GenBank/DDBJ whole genome shotgun (WGS) entry which is preliminary data.</text>
</comment>
<name>K0S973_THAOC</name>
<feature type="non-terminal residue" evidence="3">
    <location>
        <position position="1792"/>
    </location>
</feature>
<keyword evidence="4" id="KW-1185">Reference proteome</keyword>
<feature type="compositionally biased region" description="Low complexity" evidence="1">
    <location>
        <begin position="636"/>
        <end position="647"/>
    </location>
</feature>
<reference evidence="3 4" key="1">
    <citation type="journal article" date="2012" name="Genome Biol.">
        <title>Genome and low-iron response of an oceanic diatom adapted to chronic iron limitation.</title>
        <authorList>
            <person name="Lommer M."/>
            <person name="Specht M."/>
            <person name="Roy A.S."/>
            <person name="Kraemer L."/>
            <person name="Andreson R."/>
            <person name="Gutowska M.A."/>
            <person name="Wolf J."/>
            <person name="Bergner S.V."/>
            <person name="Schilhabel M.B."/>
            <person name="Klostermeier U.C."/>
            <person name="Beiko R.G."/>
            <person name="Rosenstiel P."/>
            <person name="Hippler M."/>
            <person name="Laroche J."/>
        </authorList>
    </citation>
    <scope>NUCLEOTIDE SEQUENCE [LARGE SCALE GENOMIC DNA]</scope>
    <source>
        <strain evidence="3 4">CCMP1005</strain>
    </source>
</reference>
<evidence type="ECO:0000313" key="3">
    <source>
        <dbReference type="EMBL" id="EJK55287.1"/>
    </source>
</evidence>
<evidence type="ECO:0000259" key="2">
    <source>
        <dbReference type="PROSITE" id="PS50927"/>
    </source>
</evidence>
<dbReference type="eggNOG" id="ENOG502RVPU">
    <property type="taxonomic scope" value="Eukaryota"/>
</dbReference>
<dbReference type="InterPro" id="IPR005046">
    <property type="entry name" value="DUF285"/>
</dbReference>
<dbReference type="SUPFAM" id="SSF51110">
    <property type="entry name" value="alpha-D-mannose-specific plant lectins"/>
    <property type="match status" value="1"/>
</dbReference>
<feature type="compositionally biased region" description="Polar residues" evidence="1">
    <location>
        <begin position="654"/>
        <end position="669"/>
    </location>
</feature>
<dbReference type="EMBL" id="AGNL01034387">
    <property type="protein sequence ID" value="EJK55287.1"/>
    <property type="molecule type" value="Genomic_DNA"/>
</dbReference>
<feature type="compositionally biased region" description="Low complexity" evidence="1">
    <location>
        <begin position="677"/>
        <end position="764"/>
    </location>
</feature>
<accession>K0S973</accession>
<evidence type="ECO:0000313" key="4">
    <source>
        <dbReference type="Proteomes" id="UP000266841"/>
    </source>
</evidence>
<proteinExistence type="predicted"/>
<dbReference type="InterPro" id="IPR001480">
    <property type="entry name" value="Bulb-type_lectin_dom"/>
</dbReference>
<sequence>MRVANSMCPCRLTHLIGATWLRITDVTNLAFRVHASKESGSDNAKIQHTYLCDYETMDCPGSGLPPPEEFQAELYSEPNEGRRRLLEMGTTLITSNAELRQAMKEYLDPDTRDAAVSTYGPIESWDVSAVEDFSWMFLDSSSWISVPGADSFNDDISGWDVSSGINFYQMFFTASSFNQDISGWDVSKAKDFGYMFGYSSAFNQNLCPWGLLLDESSMVNSPPGWPYNNYEVSVFHMFEDSGCSDTSVPTSASGPWCRQCVGRLGAALLSPPNIAWYKSGEFNLENMIWPNSASRPVSNRLSTGQYLYAGEYLQSSSEGYRAKVEFDGQLCVYGNNLDYTTPVWCTNTPPQSNGTSYLTIQLDGNLVMYSDSGPYWATGTGRGANHFATYLMIQTDGNLVYYEEDPRRALWACTWQDGADGNRCPRIPCPDDGRPCKNTLTSISQQDSVFAAATLHGPGFNQVINQNGQHGASKEFTVLTGTKSGRSIVEFGNVVKKRFTICSVTRYIEGGSKRRIITGGGGNFLHGHWGNDAGRAYYGGWKATSNLNPDTDWLSMCGTNHGSQLKLFNGVSVGISDGGSAPQTLWINGGDGPPEWSDFAVAEVMLWDRGLSSEEMYSASNYLADKFGIGWYHTPTSTPTTSPTSSPFLGPSVMPSTSPSLSMAPSTSPLLIPSMAPSTSPSLSPSKVPSTSPSLSPSEVLSTSPSLSPSEVPSVSIWPTSMPSSQPTLSPTTTSPSKSPTRSPSESPTRSPSESPTLSPSTYPLTARLGSTDLVASLIGQGKCLDSAGEYYSSILVSSPVHVSVSGCGEICTEDLQSTLAEAGLVGFAHAPASEFWYCICYYDKDNPLPSHSGAFLSQDVGAGQVASSDGRADHFCYRIELEVQKHINDCHFAFWSLISFDQGTAIHKPVRRSNTVSHSNAIQQPIKMADCVCLPYSYPGPFRVADIVSQPNHWVSDQPYSWASTKFIGLGACKDHHGKGLLSLVKLSPKIEDCADFCVSTQSEGFLGFSHEVQGDSCMCHYTKGSMLVEGTGFHIDDGTSNGPGEAVGHLCYEYIYKGSWPTSSPTLRPTRDEAAAIYKTTTARMTIMTEFSYRNALLTGGPFASDCNSDIFFRDLVHLAKLSLGNLLTEGLEPAIDGSKEVVDVVLSRMGRCVYVFDVTMEVKQTCTEGNCFVFGLSDEELAGLLSQSTQELVSSTEYSSLLLNAMSVMSQSGSAMDNLLSSSRVEGQIEVLQGSTRSDMPPTAGFFYFMGTGQCLDSQGYEYMVMSSSGAESAEACGAFCSVDMEYYVVGFELFRGSGGSARCDCLVSQSSGFVPESPLPTDYEFKGNSELRAAMAEFLDSEKQDAAIAVYGPIQSWDVSGVQDFSSLFEDESNGAMPGADEFNQDVSGWDVSGGTKFDRMFYRASAFNRDISEWNVSSGTSFTSMFRFASAFNQDIAGWNVSSGRYFLYMFHGASSFNQDLCSWGQYHSPLLDYTDIFKSSGCPDENSPTRGTHGHWCRFCLTISPTSEPSISTEPSSQPSEYPSVSIWPMSQPLSAMSSVPSGQPSITSNAELKQAMKEYLDPDTRDAAVSTYGPIESWNVSAVEDFGYLFVDESSWTAGLPGADSFNDDISGWDVSSGKHFGGMFEWASSFNQDISGWDVSKGTSFPYMFYGASAFNQDLCSWGSHYSFSQDYIDMIYDEHGYSPVKDYTEMFDGSSCPITSHPTSASGPWCRQCITSYAELKQAMKEYLDPDTRDAAVSTYGPIESWNVSAVENFGYLFVDESSWTAGLPGADSFNDDISGWDV</sequence>
<dbReference type="Pfam" id="PF03382">
    <property type="entry name" value="DUF285"/>
    <property type="match status" value="4"/>
</dbReference>
<feature type="region of interest" description="Disordered" evidence="1">
    <location>
        <begin position="636"/>
        <end position="764"/>
    </location>
</feature>
<evidence type="ECO:0000256" key="1">
    <source>
        <dbReference type="SAM" id="MobiDB-lite"/>
    </source>
</evidence>
<dbReference type="SMART" id="SM00108">
    <property type="entry name" value="B_lectin"/>
    <property type="match status" value="1"/>
</dbReference>
<dbReference type="Gene3D" id="2.90.10.10">
    <property type="entry name" value="Bulb-type lectin domain"/>
    <property type="match status" value="2"/>
</dbReference>
<dbReference type="OrthoDB" id="1884773at2759"/>